<dbReference type="AlphaFoldDB" id="A0A2L2XED2"/>
<evidence type="ECO:0000313" key="2">
    <source>
        <dbReference type="Proteomes" id="UP000239549"/>
    </source>
</evidence>
<reference evidence="2" key="1">
    <citation type="submission" date="2018-02" db="EMBL/GenBank/DDBJ databases">
        <title>Genome sequence of Desulfocucumis palustris strain NAW-5.</title>
        <authorList>
            <person name="Watanabe M."/>
            <person name="Kojima H."/>
            <person name="Fukui M."/>
        </authorList>
    </citation>
    <scope>NUCLEOTIDE SEQUENCE [LARGE SCALE GENOMIC DNA]</scope>
    <source>
        <strain evidence="2">NAW-5</strain>
    </source>
</reference>
<proteinExistence type="predicted"/>
<gene>
    <name evidence="1" type="ORF">DCCM_3476</name>
</gene>
<protein>
    <submittedName>
        <fullName evidence="1">Uncharacterized protein</fullName>
    </submittedName>
</protein>
<comment type="caution">
    <text evidence="1">The sequence shown here is derived from an EMBL/GenBank/DDBJ whole genome shotgun (WGS) entry which is preliminary data.</text>
</comment>
<accession>A0A2L2XED2</accession>
<evidence type="ECO:0000313" key="1">
    <source>
        <dbReference type="EMBL" id="GBF34364.1"/>
    </source>
</evidence>
<name>A0A2L2XED2_9FIRM</name>
<sequence length="51" mass="5965">MPTGPEKVRDFAQKDSGAMFHRLARRAFTQPRSLVRITRRTLPHQYLLSIL</sequence>
<keyword evidence="2" id="KW-1185">Reference proteome</keyword>
<dbReference type="Proteomes" id="UP000239549">
    <property type="component" value="Unassembled WGS sequence"/>
</dbReference>
<organism evidence="1 2">
    <name type="scientific">Desulfocucumis palustris</name>
    <dbReference type="NCBI Taxonomy" id="1898651"/>
    <lineage>
        <taxon>Bacteria</taxon>
        <taxon>Bacillati</taxon>
        <taxon>Bacillota</taxon>
        <taxon>Clostridia</taxon>
        <taxon>Eubacteriales</taxon>
        <taxon>Desulfocucumaceae</taxon>
        <taxon>Desulfocucumis</taxon>
    </lineage>
</organism>
<dbReference type="EMBL" id="BFAV01000140">
    <property type="protein sequence ID" value="GBF34364.1"/>
    <property type="molecule type" value="Genomic_DNA"/>
</dbReference>